<dbReference type="InterPro" id="IPR015895">
    <property type="entry name" value="4pyrrol_synth_GluRdtase_N"/>
</dbReference>
<feature type="compositionally biased region" description="Acidic residues" evidence="1">
    <location>
        <begin position="852"/>
        <end position="861"/>
    </location>
</feature>
<comment type="caution">
    <text evidence="4">The sequence shown here is derived from an EMBL/GenBank/DDBJ whole genome shotgun (WGS) entry which is preliminary data.</text>
</comment>
<dbReference type="Proteomes" id="UP000186817">
    <property type="component" value="Unassembled WGS sequence"/>
</dbReference>
<evidence type="ECO:0000259" key="3">
    <source>
        <dbReference type="Pfam" id="PF05201"/>
    </source>
</evidence>
<feature type="region of interest" description="Disordered" evidence="1">
    <location>
        <begin position="2320"/>
        <end position="2350"/>
    </location>
</feature>
<dbReference type="GO" id="GO:0050661">
    <property type="term" value="F:NADP binding"/>
    <property type="evidence" value="ECO:0007669"/>
    <property type="project" value="InterPro"/>
</dbReference>
<dbReference type="GO" id="GO:0033014">
    <property type="term" value="P:tetrapyrrole biosynthetic process"/>
    <property type="evidence" value="ECO:0007669"/>
    <property type="project" value="InterPro"/>
</dbReference>
<keyword evidence="2" id="KW-0732">Signal</keyword>
<dbReference type="PANTHER" id="PTHR28583">
    <property type="entry name" value="ACID AMIDASE"/>
    <property type="match status" value="1"/>
</dbReference>
<feature type="domain" description="Glutamyl-tRNA reductase N-terminal" evidence="3">
    <location>
        <begin position="2565"/>
        <end position="2643"/>
    </location>
</feature>
<feature type="compositionally biased region" description="Basic and acidic residues" evidence="1">
    <location>
        <begin position="647"/>
        <end position="656"/>
    </location>
</feature>
<feature type="region of interest" description="Disordered" evidence="1">
    <location>
        <begin position="2278"/>
        <end position="2305"/>
    </location>
</feature>
<gene>
    <name evidence="4" type="primary">hemA</name>
    <name evidence="4" type="ORF">AK812_SmicGene20911</name>
</gene>
<protein>
    <submittedName>
        <fullName evidence="4">Glutamyl-tRNA reductase</fullName>
    </submittedName>
</protein>
<evidence type="ECO:0000256" key="1">
    <source>
        <dbReference type="SAM" id="MobiDB-lite"/>
    </source>
</evidence>
<evidence type="ECO:0000313" key="4">
    <source>
        <dbReference type="EMBL" id="OLP96805.1"/>
    </source>
</evidence>
<dbReference type="OrthoDB" id="424596at2759"/>
<dbReference type="InterPro" id="IPR036343">
    <property type="entry name" value="GluRdtase_N_sf"/>
</dbReference>
<accession>A0A1Q9DNR7</accession>
<reference evidence="4 5" key="1">
    <citation type="submission" date="2016-02" db="EMBL/GenBank/DDBJ databases">
        <title>Genome analysis of coral dinoflagellate symbionts highlights evolutionary adaptations to a symbiotic lifestyle.</title>
        <authorList>
            <person name="Aranda M."/>
            <person name="Li Y."/>
            <person name="Liew Y.J."/>
            <person name="Baumgarten S."/>
            <person name="Simakov O."/>
            <person name="Wilson M."/>
            <person name="Piel J."/>
            <person name="Ashoor H."/>
            <person name="Bougouffa S."/>
            <person name="Bajic V.B."/>
            <person name="Ryu T."/>
            <person name="Ravasi T."/>
            <person name="Bayer T."/>
            <person name="Micklem G."/>
            <person name="Kim H."/>
            <person name="Bhak J."/>
            <person name="Lajeunesse T.C."/>
            <person name="Voolstra C.R."/>
        </authorList>
    </citation>
    <scope>NUCLEOTIDE SEQUENCE [LARGE SCALE GENOMIC DNA]</scope>
    <source>
        <strain evidence="4 5">CCMP2467</strain>
    </source>
</reference>
<feature type="compositionally biased region" description="Basic residues" evidence="1">
    <location>
        <begin position="889"/>
        <end position="903"/>
    </location>
</feature>
<proteinExistence type="predicted"/>
<feature type="region of interest" description="Disordered" evidence="1">
    <location>
        <begin position="815"/>
        <end position="950"/>
    </location>
</feature>
<feature type="signal peptide" evidence="2">
    <location>
        <begin position="1"/>
        <end position="21"/>
    </location>
</feature>
<feature type="chain" id="PRO_5012660834" evidence="2">
    <location>
        <begin position="22"/>
        <end position="2694"/>
    </location>
</feature>
<feature type="region of interest" description="Disordered" evidence="1">
    <location>
        <begin position="601"/>
        <end position="620"/>
    </location>
</feature>
<feature type="compositionally biased region" description="Acidic residues" evidence="1">
    <location>
        <begin position="2285"/>
        <end position="2305"/>
    </location>
</feature>
<dbReference type="Gene3D" id="3.30.460.30">
    <property type="entry name" value="Glutamyl-tRNA reductase, N-terminal domain"/>
    <property type="match status" value="1"/>
</dbReference>
<dbReference type="Pfam" id="PF05201">
    <property type="entry name" value="GlutR_N"/>
    <property type="match status" value="1"/>
</dbReference>
<organism evidence="4 5">
    <name type="scientific">Symbiodinium microadriaticum</name>
    <name type="common">Dinoflagellate</name>
    <name type="synonym">Zooxanthella microadriatica</name>
    <dbReference type="NCBI Taxonomy" id="2951"/>
    <lineage>
        <taxon>Eukaryota</taxon>
        <taxon>Sar</taxon>
        <taxon>Alveolata</taxon>
        <taxon>Dinophyceae</taxon>
        <taxon>Suessiales</taxon>
        <taxon>Symbiodiniaceae</taxon>
        <taxon>Symbiodinium</taxon>
    </lineage>
</organism>
<feature type="region of interest" description="Disordered" evidence="1">
    <location>
        <begin position="635"/>
        <end position="656"/>
    </location>
</feature>
<evidence type="ECO:0000256" key="2">
    <source>
        <dbReference type="SAM" id="SignalP"/>
    </source>
</evidence>
<feature type="compositionally biased region" description="Basic and acidic residues" evidence="1">
    <location>
        <begin position="904"/>
        <end position="927"/>
    </location>
</feature>
<sequence length="2694" mass="299665">MAPSRCLMLGSTALAVVGAEASSQAFLAPVEARGLEQRQAPSMRPAGGAFESGATSTSSLSAQLAVAAGLCGAIAGVSQRRQRRTGLQATSGSAQLVPTVPEGVDDVESSMSEFVPKIAQLQQEAELLRSGELKEVLQAMKELRKPELRSAFGEVDQLLCALVSAIDGLREHAQSIRRSELREQFHAMDRSAQDWVGKVEKDAVESLTGFRADDGVDTMMEVHVVGLSHHSAPVEVREKLAVAQADWNAYAQDAVPMIVRRFEMARLLAALTVAAVTTTAANPTLDVNLDAVPEARWGNVSKYFTKEIRPMFDHWTEVLERSFTPLERLDWITTIKLTSAEFATYVRELVGIIGWFMTPEDDPQHLLDQLILFNAIYEMGSPDARVGGCSGIVMADSNGRVFHGRNMDYVFQFRMPDGRILDLPDVTFTARYWKDGKVLMVAPSFLLFVGVHTGMRTGRDLDFFECYAGRARLSHAVQEEFDSQCQLFCYHAGIFSIYEQPLASYMPQLRAMRDLLDLDQRLGDDEDVLDLVPPASKRLAGFGILSAQPATTHAPCRLWSLRTNSTRSLGSDATETTSPPASATHFLKGIGQAAMEKALSGTNLESDKKIKKKDKKNKKGPNFCHVRLARIRSLAGQSSDSDEESSTESRDGQEEKQGLFRLLNKELQRSLDQTKVEDLSCQQLAYTLCGIAKCVVASDLVQIGGETVPCSQWMQHAVKTGCQKQVITPAVSRAAMILRSFIGASAELNRVTTKSQAQINISSCKTLDDINTLYKSLVKRHCRKEGISKEAMSRRYDELLSRLCEEAENDLKQLAAGRRAKRSPRAEAASTLKPRRLFADPAVTGSDRGAGEEDDDNDDDDKFAGLSEADGEDGDLFTGRFKQSPAKKASARKPKQSGKRKRALARECPHESSDNEEPDHSKEKDPEQEAFSGNGGIKDRAETSKPEDLKSKFEPGLLELLLPGMNSTDSDHCMSLLLCEDITTLHEAVELFSDVPGGELIQSLGSKARECAQNLTLKARKVLTKWPTMLQEHDKQLLALEENGDGQDVSWAPGLRARSMSSCWVQINVLLPLNVLLRLRDFIACLPVYREFPRLNTEAEKMEHKGLFLKKLAFVDDKISRNLPIVHDQRLSMPEWEAAEVVLEIRACRENSLSSWQEILDSCRQAAARAGLPLRPRLPETAKAAMPSDEQLAIVEVLPDPDEEQPVAANVARADYTPTKSLFMQSAVGHTGVFDVLQAVLLLLLSCVLAESLAEPATYSTIICSQVQGDVSSDGFKLFFRASTLWKMFERRDNLTCELADAWKVNLDLHIIRKLGYKGKQGLCLQRLELQGVTSLRRISILNFKQSEAVCVLQIRSCSEKFQKAVVQSLETLLGNACPPDMELALLPRSNACTLKCVGHDVDLASWETFLQFVEWVPRWQKFKLASSAQQQFNAGVRLSLAFCFIMRANFKEMICGRVSTGRLQKRALHLLAQGAESHLEDRLLNDLPVPTSKDEFHPCKTQLGSVLPGASLGCRVALGEPRDGRFLKKEIKPKHVLQLDRFLGRKAGFATSETCDDQLNDLGLSEFVPSHKHRLSSDFSYRYFRKAATVLHEEMEKLPVKGMAFLCELQSLADKMLQQDASAASKMPRTVGRLKQDRLASREHMRALLHSLELLNLELAPLPFSLRAADPEKHESREMYGSRAFIFNYESGLAEWVCTPDFDGKTKTGVRVTLHPDEGGPLFCAWQFLSSLGLPVGFCRDETHKLQTHFLRFLNAHKDDVLMQMFSEHILKEQGWPVTEDASLNFSRVVQVLDKLMRRTGSIFEQGRLMRATFGEVAVENLGISSDIGRAQNSDGLMVLQVTKRRSPELEDLLLDHVQAGLAALTELRQYKVYLQSSPHQAAALLVECDGGSAEQDTQNTILQAMKLEWSLVIEAENSMKLHRLMQSSCPHTQFVYYREVMSSFEKEGWVLSPSTEALLRAWYPGLSSSCNVEQCFNHMEDSMKRATKANSASLANVQCLGIRAVANKVCRGEKGAQAIALSPEDFEGNEAETDRGPHFRVDDILKNFGSTSAHAHTRVNMNLMKAFLLGKKMLGIDGRLLLHDGKWLLALGKAAGLLYALSLDELHMFFQGPLPAETVDETAVTRESRRLKAQDPLSDGETVKALVVCGSKKPPNCKWPIIMETLLDFQKVQVFPYTMHWVEGSLATKLGSCCLLRRSVAGRSLLLDLILTGEIVKVTSESLSKMLKIQDVSCRKNATKSAKIKALLEQPSIKEAVAQERIVELLAILKDLDDKRRKKKPEDEDEGDRDPCEPEEEVFPDENDEVMMAAAAVVQEMEQAAGSGGEVEKPPPASELPGMDAEQERESRKSISNAVAIPQFLKDRFPMPPDIQVVHVQHRTKTLPHFQAKLPTGMDGWTVEQNTRNPNDWHKNLQALKDAKGDLFGWRVRQVMETTPTYQDTEAVRQLSEANGTWYLLQTNDDANKWPEDSRRPTTKLMLAGENQAEVDQPFIWKNIRSQTLVTPITVFTWVADPSTGYNEMITRNEADAGSQLQLSSAGHPKRMAGPKIGHTKWARKALLAHESELVEYGQTANGYLVPELAVLSTCNRFELYFASPEIKKFAAVEAVRAFLSQKSGIPREELEPYLFSHSGEAATQHLFEAPLDPRSKMLWKFFWASWILDLGSRGSKIQDALETFLSILDLGSRGAFKAL</sequence>
<dbReference type="GO" id="GO:0008883">
    <property type="term" value="F:glutamyl-tRNA reductase activity"/>
    <property type="evidence" value="ECO:0007669"/>
    <property type="project" value="InterPro"/>
</dbReference>
<dbReference type="GO" id="GO:0016810">
    <property type="term" value="F:hydrolase activity, acting on carbon-nitrogen (but not peptide) bonds"/>
    <property type="evidence" value="ECO:0007669"/>
    <property type="project" value="TreeGrafter"/>
</dbReference>
<name>A0A1Q9DNR7_SYMMI</name>
<dbReference type="SUPFAM" id="SSF69742">
    <property type="entry name" value="Glutamyl tRNA-reductase catalytic, N-terminal domain"/>
    <property type="match status" value="1"/>
</dbReference>
<evidence type="ECO:0000313" key="5">
    <source>
        <dbReference type="Proteomes" id="UP000186817"/>
    </source>
</evidence>
<dbReference type="EMBL" id="LSRX01000454">
    <property type="protein sequence ID" value="OLP96805.1"/>
    <property type="molecule type" value="Genomic_DNA"/>
</dbReference>
<feature type="compositionally biased region" description="Basic residues" evidence="1">
    <location>
        <begin position="609"/>
        <end position="619"/>
    </location>
</feature>
<feature type="compositionally biased region" description="Basic and acidic residues" evidence="1">
    <location>
        <begin position="937"/>
        <end position="950"/>
    </location>
</feature>
<keyword evidence="5" id="KW-1185">Reference proteome</keyword>
<dbReference type="PANTHER" id="PTHR28583:SF4">
    <property type="entry name" value="N-ACYLETHANOLAMINE-HYDROLYZING ACID AMIDASE"/>
    <property type="match status" value="1"/>
</dbReference>